<feature type="region of interest" description="Disordered" evidence="1">
    <location>
        <begin position="358"/>
        <end position="390"/>
    </location>
</feature>
<feature type="compositionally biased region" description="Basic and acidic residues" evidence="1">
    <location>
        <begin position="358"/>
        <end position="380"/>
    </location>
</feature>
<dbReference type="Pfam" id="PF13646">
    <property type="entry name" value="HEAT_2"/>
    <property type="match status" value="1"/>
</dbReference>
<evidence type="ECO:0000256" key="1">
    <source>
        <dbReference type="SAM" id="MobiDB-lite"/>
    </source>
</evidence>
<reference evidence="3 4" key="1">
    <citation type="submission" date="2020-10" db="EMBL/GenBank/DDBJ databases">
        <title>Sequencing the genomes of 1000 actinobacteria strains.</title>
        <authorList>
            <person name="Klenk H.-P."/>
        </authorList>
    </citation>
    <scope>NUCLEOTIDE SEQUENCE [LARGE SCALE GENOMIC DNA]</scope>
    <source>
        <strain evidence="3 4">DSM 46744</strain>
    </source>
</reference>
<evidence type="ECO:0000259" key="2">
    <source>
        <dbReference type="SMART" id="SM00860"/>
    </source>
</evidence>
<dbReference type="PANTHER" id="PTHR12697">
    <property type="entry name" value="PBS LYASE HEAT-LIKE PROTEIN"/>
    <property type="match status" value="1"/>
</dbReference>
<proteinExistence type="predicted"/>
<gene>
    <name evidence="3" type="ORF">H4W34_002585</name>
</gene>
<dbReference type="PANTHER" id="PTHR12697:SF5">
    <property type="entry name" value="DEOXYHYPUSINE HYDROXYLASE"/>
    <property type="match status" value="1"/>
</dbReference>
<evidence type="ECO:0000313" key="3">
    <source>
        <dbReference type="EMBL" id="MBE1532752.1"/>
    </source>
</evidence>
<dbReference type="InterPro" id="IPR016024">
    <property type="entry name" value="ARM-type_fold"/>
</dbReference>
<name>A0ABR9JQA8_9ACTN</name>
<dbReference type="SMART" id="SM00567">
    <property type="entry name" value="EZ_HEAT"/>
    <property type="match status" value="2"/>
</dbReference>
<dbReference type="InterPro" id="IPR018958">
    <property type="entry name" value="Knr4/Smi1-like_dom"/>
</dbReference>
<dbReference type="SUPFAM" id="SSF160631">
    <property type="entry name" value="SMI1/KNR4-like"/>
    <property type="match status" value="1"/>
</dbReference>
<dbReference type="RefSeq" id="WP_192759402.1">
    <property type="nucleotide sequence ID" value="NZ_JADBDZ010000001.1"/>
</dbReference>
<dbReference type="SMART" id="SM00860">
    <property type="entry name" value="SMI1_KNR4"/>
    <property type="match status" value="1"/>
</dbReference>
<keyword evidence="4" id="KW-1185">Reference proteome</keyword>
<evidence type="ECO:0000313" key="4">
    <source>
        <dbReference type="Proteomes" id="UP000627838"/>
    </source>
</evidence>
<accession>A0ABR9JQA8</accession>
<dbReference type="InterPro" id="IPR004155">
    <property type="entry name" value="PBS_lyase_HEAT"/>
</dbReference>
<protein>
    <submittedName>
        <fullName evidence="3">HEAT repeat protein</fullName>
    </submittedName>
</protein>
<dbReference type="InterPro" id="IPR037883">
    <property type="entry name" value="Knr4/Smi1-like_sf"/>
</dbReference>
<dbReference type="Gene3D" id="1.25.10.10">
    <property type="entry name" value="Leucine-rich Repeat Variant"/>
    <property type="match status" value="2"/>
</dbReference>
<dbReference type="EMBL" id="JADBDZ010000001">
    <property type="protein sequence ID" value="MBE1532752.1"/>
    <property type="molecule type" value="Genomic_DNA"/>
</dbReference>
<dbReference type="InterPro" id="IPR011989">
    <property type="entry name" value="ARM-like"/>
</dbReference>
<sequence length="390" mass="42557">MDERLRRIAAKLAIVPHLTHRSHSFGEETHRFALGPPLPEDDVARFEARIGAELPRPYRDFLTTIGHGGAGPYYGLEPLDGRDPVRGCPSRAFPLAPGPRPGPDWHLDVPGEPYDGTIPLASQGCTYWSVLVVTGPARGRVLDIDESLQPPFFTSDPDFLAWYERWLDELAAGLESRGFSMSLAGTQAAVAELLRGDPDPIVRVRAARTLARYPVRSPRTLAVLAAALRLDPEPDVRAAALRAMPVPDFALDDPSPVVRVAAVTRLARTDARAVRMVRDPDPAVRVEVLLRSDLLTEGDVLHLLNDTAAPVRAYVLPVLRRLGSPHAVPSARAALDDPDPGVRSSAFGNLRRARALTPDEHAELLADSDERLRARAERTPPPDGRLQHGP</sequence>
<dbReference type="SUPFAM" id="SSF48371">
    <property type="entry name" value="ARM repeat"/>
    <property type="match status" value="1"/>
</dbReference>
<dbReference type="Proteomes" id="UP000627838">
    <property type="component" value="Unassembled WGS sequence"/>
</dbReference>
<comment type="caution">
    <text evidence="3">The sequence shown here is derived from an EMBL/GenBank/DDBJ whole genome shotgun (WGS) entry which is preliminary data.</text>
</comment>
<feature type="domain" description="Knr4/Smi1-like" evidence="2">
    <location>
        <begin position="37"/>
        <end position="169"/>
    </location>
</feature>
<organism evidence="3 4">
    <name type="scientific">Actinomadura algeriensis</name>
    <dbReference type="NCBI Taxonomy" id="1679523"/>
    <lineage>
        <taxon>Bacteria</taxon>
        <taxon>Bacillati</taxon>
        <taxon>Actinomycetota</taxon>
        <taxon>Actinomycetes</taxon>
        <taxon>Streptosporangiales</taxon>
        <taxon>Thermomonosporaceae</taxon>
        <taxon>Actinomadura</taxon>
    </lineage>
</organism>